<evidence type="ECO:0000256" key="4">
    <source>
        <dbReference type="ARBA" id="ARBA00023015"/>
    </source>
</evidence>
<organism evidence="10 11">
    <name type="scientific">Ophiocordyceps australis</name>
    <dbReference type="NCBI Taxonomy" id="1399860"/>
    <lineage>
        <taxon>Eukaryota</taxon>
        <taxon>Fungi</taxon>
        <taxon>Dikarya</taxon>
        <taxon>Ascomycota</taxon>
        <taxon>Pezizomycotina</taxon>
        <taxon>Sordariomycetes</taxon>
        <taxon>Hypocreomycetidae</taxon>
        <taxon>Hypocreales</taxon>
        <taxon>Ophiocordycipitaceae</taxon>
        <taxon>Ophiocordyceps</taxon>
    </lineage>
</organism>
<dbReference type="OrthoDB" id="5333655at2759"/>
<evidence type="ECO:0000256" key="8">
    <source>
        <dbReference type="ARBA" id="ARBA00035185"/>
    </source>
</evidence>
<comment type="caution">
    <text evidence="10">The sequence shown here is derived from an EMBL/GenBank/DDBJ whole genome shotgun (WGS) entry which is preliminary data.</text>
</comment>
<proteinExistence type="inferred from homology"/>
<keyword evidence="5" id="KW-0496">Mitochondrion</keyword>
<gene>
    <name evidence="10" type="ORF">CDD81_6578</name>
</gene>
<evidence type="ECO:0000256" key="7">
    <source>
        <dbReference type="ARBA" id="ARBA00023274"/>
    </source>
</evidence>
<dbReference type="AlphaFoldDB" id="A0A2C5Y0C8"/>
<dbReference type="GO" id="GO:0005840">
    <property type="term" value="C:ribosome"/>
    <property type="evidence" value="ECO:0007669"/>
    <property type="project" value="UniProtKB-KW"/>
</dbReference>
<feature type="region of interest" description="Disordered" evidence="9">
    <location>
        <begin position="220"/>
        <end position="270"/>
    </location>
</feature>
<comment type="similarity">
    <text evidence="2">Belongs to the mitochondrion-specific ribosomal protein mL67 family.</text>
</comment>
<reference evidence="10 11" key="1">
    <citation type="submission" date="2017-06" db="EMBL/GenBank/DDBJ databases">
        <title>Ant-infecting Ophiocordyceps genomes reveal a high diversity of potential behavioral manipulation genes and a possible major role for enterotoxins.</title>
        <authorList>
            <person name="De Bekker C."/>
            <person name="Evans H.C."/>
            <person name="Brachmann A."/>
            <person name="Hughes D.P."/>
        </authorList>
    </citation>
    <scope>NUCLEOTIDE SEQUENCE [LARGE SCALE GENOMIC DNA]</scope>
    <source>
        <strain evidence="10 11">Map64</strain>
    </source>
</reference>
<protein>
    <recommendedName>
        <fullName evidence="8">Large ribosomal subunit protein mL67</fullName>
    </recommendedName>
</protein>
<evidence type="ECO:0000313" key="10">
    <source>
        <dbReference type="EMBL" id="PHH62945.1"/>
    </source>
</evidence>
<evidence type="ECO:0000313" key="11">
    <source>
        <dbReference type="Proteomes" id="UP000226192"/>
    </source>
</evidence>
<keyword evidence="7" id="KW-0687">Ribonucleoprotein</keyword>
<keyword evidence="4" id="KW-0805">Transcription regulation</keyword>
<keyword evidence="11" id="KW-1185">Reference proteome</keyword>
<evidence type="ECO:0000256" key="6">
    <source>
        <dbReference type="ARBA" id="ARBA00023163"/>
    </source>
</evidence>
<accession>A0A2C5Y0C8</accession>
<dbReference type="STRING" id="1399860.A0A2C5Y0C8"/>
<dbReference type="GO" id="GO:1990904">
    <property type="term" value="C:ribonucleoprotein complex"/>
    <property type="evidence" value="ECO:0007669"/>
    <property type="project" value="UniProtKB-KW"/>
</dbReference>
<dbReference type="GO" id="GO:0000150">
    <property type="term" value="F:DNA strand exchange activity"/>
    <property type="evidence" value="ECO:0007669"/>
    <property type="project" value="InterPro"/>
</dbReference>
<dbReference type="Pfam" id="PF12829">
    <property type="entry name" value="Mhr1"/>
    <property type="match status" value="1"/>
</dbReference>
<dbReference type="GO" id="GO:0003735">
    <property type="term" value="F:structural constituent of ribosome"/>
    <property type="evidence" value="ECO:0007669"/>
    <property type="project" value="TreeGrafter"/>
</dbReference>
<evidence type="ECO:0000256" key="5">
    <source>
        <dbReference type="ARBA" id="ARBA00023128"/>
    </source>
</evidence>
<dbReference type="PANTHER" id="PTHR28184">
    <property type="entry name" value="MITOCHONDRIAL HOMOLOGOUS RECOMBINATION PROTEIN 1"/>
    <property type="match status" value="1"/>
</dbReference>
<keyword evidence="6" id="KW-0804">Transcription</keyword>
<evidence type="ECO:0000256" key="1">
    <source>
        <dbReference type="ARBA" id="ARBA00004173"/>
    </source>
</evidence>
<dbReference type="PANTHER" id="PTHR28184:SF1">
    <property type="entry name" value="LARGE RIBOSOMAL SUBUNIT PROTEIN ML67"/>
    <property type="match status" value="1"/>
</dbReference>
<evidence type="ECO:0000256" key="9">
    <source>
        <dbReference type="SAM" id="MobiDB-lite"/>
    </source>
</evidence>
<keyword evidence="3" id="KW-0689">Ribosomal protein</keyword>
<dbReference type="Proteomes" id="UP000226192">
    <property type="component" value="Unassembled WGS sequence"/>
</dbReference>
<evidence type="ECO:0000256" key="3">
    <source>
        <dbReference type="ARBA" id="ARBA00022980"/>
    </source>
</evidence>
<comment type="subcellular location">
    <subcellularLocation>
        <location evidence="1">Mitochondrion</location>
    </subcellularLocation>
</comment>
<name>A0A2C5Y0C8_9HYPO</name>
<evidence type="ECO:0000256" key="2">
    <source>
        <dbReference type="ARBA" id="ARBA00010741"/>
    </source>
</evidence>
<dbReference type="InterPro" id="IPR024629">
    <property type="entry name" value="Ribosomal_mL67"/>
</dbReference>
<dbReference type="GO" id="GO:0005739">
    <property type="term" value="C:mitochondrion"/>
    <property type="evidence" value="ECO:0007669"/>
    <property type="project" value="UniProtKB-SubCell"/>
</dbReference>
<dbReference type="EMBL" id="NJET01000060">
    <property type="protein sequence ID" value="PHH62945.1"/>
    <property type="molecule type" value="Genomic_DNA"/>
</dbReference>
<dbReference type="GO" id="GO:0003697">
    <property type="term" value="F:single-stranded DNA binding"/>
    <property type="evidence" value="ECO:0007669"/>
    <property type="project" value="InterPro"/>
</dbReference>
<sequence length="270" mass="30666">MNAAVAPARSRLGQWPALLRMYSTKVLPRPMQPKGHGEKIWVFVHRRSEQIIYSLKAFMCGQDLEQLPFNGKKTKPAKLRKDYWALMAIIKFPPERGAVGRCVFQKLRELKYLHEVNWSDELRYKIPAEFTADDKKRIKQAEAKGKTFRPFRSKYERGCAINAQKQNAIADMSVVLAGKGKGNTMVLKNADGSENRLLPVSVDWMFDYLKRHAPSWSDNVEHGLLEPPAPELAVQPEELPTDESGTQEPPTGENRADELPTEQKQQVLAA</sequence>